<dbReference type="PANTHER" id="PTHR45695:SF9">
    <property type="entry name" value="LEUCOKININ RECEPTOR"/>
    <property type="match status" value="1"/>
</dbReference>
<evidence type="ECO:0000256" key="5">
    <source>
        <dbReference type="ARBA" id="ARBA00023136"/>
    </source>
</evidence>
<comment type="subcellular location">
    <subcellularLocation>
        <location evidence="1">Membrane</location>
        <topology evidence="1">Multi-pass membrane protein</topology>
    </subcellularLocation>
</comment>
<keyword evidence="4" id="KW-0297">G-protein coupled receptor</keyword>
<keyword evidence="7" id="KW-0807">Transducer</keyword>
<dbReference type="InterPro" id="IPR000276">
    <property type="entry name" value="GPCR_Rhodpsn"/>
</dbReference>
<evidence type="ECO:0000256" key="9">
    <source>
        <dbReference type="SAM" id="Phobius"/>
    </source>
</evidence>
<feature type="domain" description="G-protein coupled receptors family 1 profile" evidence="10">
    <location>
        <begin position="1"/>
        <end position="63"/>
    </location>
</feature>
<organism evidence="11 12">
    <name type="scientific">Sinanodonta woodiana</name>
    <name type="common">Chinese pond mussel</name>
    <name type="synonym">Anodonta woodiana</name>
    <dbReference type="NCBI Taxonomy" id="1069815"/>
    <lineage>
        <taxon>Eukaryota</taxon>
        <taxon>Metazoa</taxon>
        <taxon>Spiralia</taxon>
        <taxon>Lophotrochozoa</taxon>
        <taxon>Mollusca</taxon>
        <taxon>Bivalvia</taxon>
        <taxon>Autobranchia</taxon>
        <taxon>Heteroconchia</taxon>
        <taxon>Palaeoheterodonta</taxon>
        <taxon>Unionida</taxon>
        <taxon>Unionoidea</taxon>
        <taxon>Unionidae</taxon>
        <taxon>Unioninae</taxon>
        <taxon>Sinanodonta</taxon>
    </lineage>
</organism>
<keyword evidence="5 9" id="KW-0472">Membrane</keyword>
<dbReference type="GO" id="GO:0004930">
    <property type="term" value="F:G protein-coupled receptor activity"/>
    <property type="evidence" value="ECO:0007669"/>
    <property type="project" value="UniProtKB-KW"/>
</dbReference>
<dbReference type="Gene3D" id="1.20.1070.10">
    <property type="entry name" value="Rhodopsin 7-helix transmembrane proteins"/>
    <property type="match status" value="1"/>
</dbReference>
<sequence>MLVIVVVMFGVCWLPIHIFFLVLDFFPEVHRYKSEADENFLIGVYISVHWLAMSNSFANPIIYGFTNESFRADLISILYLWCPCCGFLRGMLPRQLSSNTFETVVFRRQSQHRYTVRHKSSVNLDRSLRNTRQYRCPPKEEYQYNDRLISPGELEIINTTRGRGACNGHLYSDENNSSAPQMLTDYSSSLPQL</sequence>
<name>A0ABD3WS65_SINWO</name>
<feature type="region of interest" description="Disordered" evidence="8">
    <location>
        <begin position="171"/>
        <end position="193"/>
    </location>
</feature>
<dbReference type="AlphaFoldDB" id="A0ABD3WS65"/>
<evidence type="ECO:0000256" key="1">
    <source>
        <dbReference type="ARBA" id="ARBA00004141"/>
    </source>
</evidence>
<keyword evidence="2 9" id="KW-0812">Transmembrane</keyword>
<dbReference type="SUPFAM" id="SSF81321">
    <property type="entry name" value="Family A G protein-coupled receptor-like"/>
    <property type="match status" value="1"/>
</dbReference>
<evidence type="ECO:0000313" key="11">
    <source>
        <dbReference type="EMBL" id="KAL3875587.1"/>
    </source>
</evidence>
<dbReference type="PANTHER" id="PTHR45695">
    <property type="entry name" value="LEUCOKININ RECEPTOR-RELATED"/>
    <property type="match status" value="1"/>
</dbReference>
<dbReference type="Proteomes" id="UP001634394">
    <property type="component" value="Unassembled WGS sequence"/>
</dbReference>
<evidence type="ECO:0000256" key="6">
    <source>
        <dbReference type="ARBA" id="ARBA00023170"/>
    </source>
</evidence>
<dbReference type="InterPro" id="IPR017452">
    <property type="entry name" value="GPCR_Rhodpsn_7TM"/>
</dbReference>
<feature type="transmembrane region" description="Helical" evidence="9">
    <location>
        <begin position="39"/>
        <end position="62"/>
    </location>
</feature>
<evidence type="ECO:0000256" key="4">
    <source>
        <dbReference type="ARBA" id="ARBA00023040"/>
    </source>
</evidence>
<comment type="caution">
    <text evidence="11">The sequence shown here is derived from an EMBL/GenBank/DDBJ whole genome shotgun (WGS) entry which is preliminary data.</text>
</comment>
<proteinExistence type="predicted"/>
<keyword evidence="6" id="KW-0675">Receptor</keyword>
<feature type="transmembrane region" description="Helical" evidence="9">
    <location>
        <begin position="6"/>
        <end position="27"/>
    </location>
</feature>
<evidence type="ECO:0000313" key="12">
    <source>
        <dbReference type="Proteomes" id="UP001634394"/>
    </source>
</evidence>
<dbReference type="GO" id="GO:0016020">
    <property type="term" value="C:membrane"/>
    <property type="evidence" value="ECO:0007669"/>
    <property type="project" value="UniProtKB-SubCell"/>
</dbReference>
<evidence type="ECO:0000256" key="7">
    <source>
        <dbReference type="ARBA" id="ARBA00023224"/>
    </source>
</evidence>
<accession>A0ABD3WS65</accession>
<evidence type="ECO:0000256" key="2">
    <source>
        <dbReference type="ARBA" id="ARBA00022692"/>
    </source>
</evidence>
<evidence type="ECO:0000259" key="10">
    <source>
        <dbReference type="PROSITE" id="PS50262"/>
    </source>
</evidence>
<keyword evidence="12" id="KW-1185">Reference proteome</keyword>
<keyword evidence="3 9" id="KW-1133">Transmembrane helix</keyword>
<dbReference type="Pfam" id="PF00001">
    <property type="entry name" value="7tm_1"/>
    <property type="match status" value="1"/>
</dbReference>
<evidence type="ECO:0000256" key="3">
    <source>
        <dbReference type="ARBA" id="ARBA00022989"/>
    </source>
</evidence>
<dbReference type="PROSITE" id="PS50262">
    <property type="entry name" value="G_PROTEIN_RECEP_F1_2"/>
    <property type="match status" value="1"/>
</dbReference>
<reference evidence="11 12" key="1">
    <citation type="submission" date="2024-11" db="EMBL/GenBank/DDBJ databases">
        <title>Chromosome-level genome assembly of the freshwater bivalve Anodonta woodiana.</title>
        <authorList>
            <person name="Chen X."/>
        </authorList>
    </citation>
    <scope>NUCLEOTIDE SEQUENCE [LARGE SCALE GENOMIC DNA]</scope>
    <source>
        <strain evidence="11">MN2024</strain>
        <tissue evidence="11">Gills</tissue>
    </source>
</reference>
<feature type="compositionally biased region" description="Polar residues" evidence="8">
    <location>
        <begin position="173"/>
        <end position="193"/>
    </location>
</feature>
<protein>
    <recommendedName>
        <fullName evidence="10">G-protein coupled receptors family 1 profile domain-containing protein</fullName>
    </recommendedName>
</protein>
<gene>
    <name evidence="11" type="ORF">ACJMK2_033524</name>
</gene>
<dbReference type="EMBL" id="JBJQND010000005">
    <property type="protein sequence ID" value="KAL3875587.1"/>
    <property type="molecule type" value="Genomic_DNA"/>
</dbReference>
<evidence type="ECO:0000256" key="8">
    <source>
        <dbReference type="SAM" id="MobiDB-lite"/>
    </source>
</evidence>